<accession>A0A2H4UU20</accession>
<protein>
    <submittedName>
        <fullName evidence="1">Uncharacterized protein</fullName>
    </submittedName>
</protein>
<organism evidence="1">
    <name type="scientific">Bodo saltans virus</name>
    <dbReference type="NCBI Taxonomy" id="2024608"/>
    <lineage>
        <taxon>Viruses</taxon>
        <taxon>Varidnaviria</taxon>
        <taxon>Bamfordvirae</taxon>
        <taxon>Nucleocytoviricota</taxon>
        <taxon>Megaviricetes</taxon>
        <taxon>Imitervirales</taxon>
        <taxon>Mimiviridae</taxon>
        <taxon>Klosneuvirinae</taxon>
        <taxon>Theiavirus</taxon>
        <taxon>Theiavirus salishense</taxon>
    </lineage>
</organism>
<name>A0A2H4UU20_9VIRU</name>
<sequence length="127" mass="14964">MELKSIDDFYSCVISDIPKIKLYDIKPTRIKDSGKKWQYFTAQFNWLDNVKNLPHDEFLSNKIKEYFGNEKGKIALQMGIGLGNSIYARRNDIDCDIEYPNDETLDEFYNGYDMVTNNVRILNYLLQ</sequence>
<keyword evidence="2" id="KW-1185">Reference proteome</keyword>
<evidence type="ECO:0000313" key="2">
    <source>
        <dbReference type="Proteomes" id="UP000240325"/>
    </source>
</evidence>
<gene>
    <name evidence="1" type="ORF">BMW23_0257</name>
</gene>
<evidence type="ECO:0000313" key="1">
    <source>
        <dbReference type="EMBL" id="ATZ80315.1"/>
    </source>
</evidence>
<dbReference type="Proteomes" id="UP000240325">
    <property type="component" value="Segment"/>
</dbReference>
<proteinExistence type="predicted"/>
<reference evidence="1" key="1">
    <citation type="journal article" date="2017" name="Elife">
        <title>The kinetoplastid-infecting Bodo saltans virus (BsV), a window into the most abundant giant viruses in the sea.</title>
        <authorList>
            <person name="Deeg C.M."/>
            <person name="Chow C.-E.T."/>
            <person name="Suttle C.A."/>
        </authorList>
    </citation>
    <scope>NUCLEOTIDE SEQUENCE</scope>
    <source>
        <strain evidence="1">NG1</strain>
    </source>
</reference>
<dbReference type="EMBL" id="MF782455">
    <property type="protein sequence ID" value="ATZ80315.1"/>
    <property type="molecule type" value="Genomic_DNA"/>
</dbReference>